<evidence type="ECO:0000256" key="2">
    <source>
        <dbReference type="ARBA" id="ARBA00022448"/>
    </source>
</evidence>
<feature type="transmembrane region" description="Helical" evidence="6">
    <location>
        <begin position="314"/>
        <end position="334"/>
    </location>
</feature>
<comment type="subcellular location">
    <subcellularLocation>
        <location evidence="1">Membrane</location>
        <topology evidence="1">Multi-pass membrane protein</topology>
    </subcellularLocation>
</comment>
<keyword evidence="9" id="KW-1185">Reference proteome</keyword>
<keyword evidence="3 6" id="KW-0812">Transmembrane</keyword>
<feature type="transmembrane region" description="Helical" evidence="6">
    <location>
        <begin position="176"/>
        <end position="195"/>
    </location>
</feature>
<dbReference type="Pfam" id="PF03600">
    <property type="entry name" value="CitMHS"/>
    <property type="match status" value="1"/>
</dbReference>
<evidence type="ECO:0000256" key="3">
    <source>
        <dbReference type="ARBA" id="ARBA00022692"/>
    </source>
</evidence>
<evidence type="ECO:0000259" key="7">
    <source>
        <dbReference type="Pfam" id="PF03600"/>
    </source>
</evidence>
<feature type="transmembrane region" description="Helical" evidence="6">
    <location>
        <begin position="23"/>
        <end position="42"/>
    </location>
</feature>
<dbReference type="RefSeq" id="WP_145848817.1">
    <property type="nucleotide sequence ID" value="NZ_CP042239.1"/>
</dbReference>
<evidence type="ECO:0000313" key="9">
    <source>
        <dbReference type="Proteomes" id="UP000318055"/>
    </source>
</evidence>
<keyword evidence="2" id="KW-0813">Transport</keyword>
<dbReference type="OrthoDB" id="5329450at2"/>
<organism evidence="8 9">
    <name type="scientific">Sphingomonas suaedae</name>
    <dbReference type="NCBI Taxonomy" id="2599297"/>
    <lineage>
        <taxon>Bacteria</taxon>
        <taxon>Pseudomonadati</taxon>
        <taxon>Pseudomonadota</taxon>
        <taxon>Alphaproteobacteria</taxon>
        <taxon>Sphingomonadales</taxon>
        <taxon>Sphingomonadaceae</taxon>
        <taxon>Sphingomonas</taxon>
    </lineage>
</organism>
<evidence type="ECO:0000256" key="5">
    <source>
        <dbReference type="ARBA" id="ARBA00023136"/>
    </source>
</evidence>
<evidence type="ECO:0000256" key="1">
    <source>
        <dbReference type="ARBA" id="ARBA00004141"/>
    </source>
</evidence>
<protein>
    <submittedName>
        <fullName evidence="8">Citrate transporter</fullName>
    </submittedName>
</protein>
<accession>A0A518RIT1</accession>
<reference evidence="8 9" key="1">
    <citation type="submission" date="2019-07" db="EMBL/GenBank/DDBJ databases">
        <title>Sphingomonas alkalisoli sp. nov., isolated from rhizosphere soil of Suaedae salsa.</title>
        <authorList>
            <person name="Zhang H."/>
            <person name="Xu L."/>
            <person name="Zhang J.-X."/>
            <person name="Sun J.-Q."/>
        </authorList>
    </citation>
    <scope>NUCLEOTIDE SEQUENCE [LARGE SCALE GENOMIC DNA]</scope>
    <source>
        <strain evidence="8 9">XS-10</strain>
    </source>
</reference>
<dbReference type="NCBIfam" id="TIGR00784">
    <property type="entry name" value="citMHS"/>
    <property type="match status" value="1"/>
</dbReference>
<evidence type="ECO:0000256" key="4">
    <source>
        <dbReference type="ARBA" id="ARBA00022989"/>
    </source>
</evidence>
<sequence length="432" mass="45466">MTLALLGFATVATFILLIMTRRLSAAVALIAVPILFGLLAGAGDELGAMVVKGIVDVAPIALLLSFAILYFGIMMDAGLFDPLVRRILDFVGNDPMRIAVGTAALSSLVSIDGDGTTTALIVISALLPVYRTVGMNPLILATLLGLTNSVMNYVPWGGPSARAATALKIDLVHDLFIPMVPTMLVGLGFAFLLAWRFGRSERQRLGWAPEAMRLGAAVEIASPPERRPHLFWVNLLLTLGLMGGMFAGLAPLPVLMMGAFALAATINYPRLKEQRERIDAHATNVVTLVALIFAAGSFTGILEGTGMLDAMARAILAGVPPSMGPYLAPITAMLSMPLTFLMSNDAYYFGIVPVVAQAASSFGVPAEAIARASLIGQPVHSLSPLLAPIYLACALLGVEVGDVQRFALKYAILMSLILLAAMLLTGIVPLSV</sequence>
<feature type="transmembrane region" description="Helical" evidence="6">
    <location>
        <begin position="230"/>
        <end position="248"/>
    </location>
</feature>
<dbReference type="GO" id="GO:0016020">
    <property type="term" value="C:membrane"/>
    <property type="evidence" value="ECO:0007669"/>
    <property type="project" value="UniProtKB-SubCell"/>
</dbReference>
<dbReference type="InterPro" id="IPR014738">
    <property type="entry name" value="Citrate_transporter"/>
</dbReference>
<keyword evidence="5 6" id="KW-0472">Membrane</keyword>
<keyword evidence="4 6" id="KW-1133">Transmembrane helix</keyword>
<feature type="transmembrane region" description="Helical" evidence="6">
    <location>
        <begin position="410"/>
        <end position="430"/>
    </location>
</feature>
<feature type="transmembrane region" description="Helical" evidence="6">
    <location>
        <begin position="254"/>
        <end position="271"/>
    </location>
</feature>
<feature type="transmembrane region" description="Helical" evidence="6">
    <location>
        <begin position="283"/>
        <end position="302"/>
    </location>
</feature>
<feature type="transmembrane region" description="Helical" evidence="6">
    <location>
        <begin position="138"/>
        <end position="156"/>
    </location>
</feature>
<gene>
    <name evidence="8" type="ORF">FPZ54_15970</name>
</gene>
<feature type="transmembrane region" description="Helical" evidence="6">
    <location>
        <begin position="346"/>
        <end position="366"/>
    </location>
</feature>
<name>A0A518RIT1_9SPHN</name>
<feature type="domain" description="Citrate transporter-like" evidence="7">
    <location>
        <begin position="14"/>
        <end position="376"/>
    </location>
</feature>
<feature type="transmembrane region" description="Helical" evidence="6">
    <location>
        <begin position="54"/>
        <end position="73"/>
    </location>
</feature>
<dbReference type="AlphaFoldDB" id="A0A518RIT1"/>
<dbReference type="EMBL" id="CP042239">
    <property type="protein sequence ID" value="QDX27355.1"/>
    <property type="molecule type" value="Genomic_DNA"/>
</dbReference>
<feature type="transmembrane region" description="Helical" evidence="6">
    <location>
        <begin position="378"/>
        <end position="398"/>
    </location>
</feature>
<proteinExistence type="predicted"/>
<dbReference type="KEGG" id="ssua:FPZ54_15970"/>
<dbReference type="GO" id="GO:0015137">
    <property type="term" value="F:citrate transmembrane transporter activity"/>
    <property type="evidence" value="ECO:0007669"/>
    <property type="project" value="InterPro"/>
</dbReference>
<dbReference type="InterPro" id="IPR004680">
    <property type="entry name" value="Cit_transptr-like_dom"/>
</dbReference>
<dbReference type="Proteomes" id="UP000318055">
    <property type="component" value="Chromosome"/>
</dbReference>
<evidence type="ECO:0000313" key="8">
    <source>
        <dbReference type="EMBL" id="QDX27355.1"/>
    </source>
</evidence>
<evidence type="ECO:0000256" key="6">
    <source>
        <dbReference type="SAM" id="Phobius"/>
    </source>
</evidence>